<accession>A0ABV7F4P4</accession>
<dbReference type="PANTHER" id="PTHR31462">
    <property type="entry name" value="ENDOSOMAL/LYSOSOMAL POTASSIUM CHANNEL TMEM175"/>
    <property type="match status" value="1"/>
</dbReference>
<keyword evidence="4" id="KW-0633">Potassium transport</keyword>
<feature type="transmembrane region" description="Helical" evidence="13">
    <location>
        <begin position="166"/>
        <end position="192"/>
    </location>
</feature>
<keyword evidence="5 13" id="KW-0812">Transmembrane</keyword>
<feature type="transmembrane region" description="Helical" evidence="13">
    <location>
        <begin position="88"/>
        <end position="108"/>
    </location>
</feature>
<dbReference type="Pfam" id="PF06736">
    <property type="entry name" value="TMEM175"/>
    <property type="match status" value="1"/>
</dbReference>
<comment type="caution">
    <text evidence="14">The sequence shown here is derived from an EMBL/GenBank/DDBJ whole genome shotgun (WGS) entry which is preliminary data.</text>
</comment>
<keyword evidence="10 13" id="KW-0472">Membrane</keyword>
<evidence type="ECO:0000256" key="5">
    <source>
        <dbReference type="ARBA" id="ARBA00022692"/>
    </source>
</evidence>
<dbReference type="EMBL" id="JBHRTP010000040">
    <property type="protein sequence ID" value="MFC3108970.1"/>
    <property type="molecule type" value="Genomic_DNA"/>
</dbReference>
<keyword evidence="11" id="KW-0407">Ion channel</keyword>
<feature type="transmembrane region" description="Helical" evidence="13">
    <location>
        <begin position="20"/>
        <end position="38"/>
    </location>
</feature>
<evidence type="ECO:0000256" key="6">
    <source>
        <dbReference type="ARBA" id="ARBA00022826"/>
    </source>
</evidence>
<keyword evidence="9" id="KW-0406">Ion transport</keyword>
<keyword evidence="7" id="KW-0630">Potassium</keyword>
<dbReference type="RefSeq" id="WP_390331781.1">
    <property type="nucleotide sequence ID" value="NZ_JBHRTP010000040.1"/>
</dbReference>
<dbReference type="PANTHER" id="PTHR31462:SF5">
    <property type="entry name" value="ENDOSOMAL_LYSOSOMAL PROTON CHANNEL TMEM175"/>
    <property type="match status" value="1"/>
</dbReference>
<comment type="subcellular location">
    <subcellularLocation>
        <location evidence="1">Membrane</location>
        <topology evidence="1">Multi-pass membrane protein</topology>
    </subcellularLocation>
</comment>
<keyword evidence="6" id="KW-0631">Potassium channel</keyword>
<feature type="transmembrane region" description="Helical" evidence="13">
    <location>
        <begin position="120"/>
        <end position="145"/>
    </location>
</feature>
<keyword evidence="8 13" id="KW-1133">Transmembrane helix</keyword>
<evidence type="ECO:0000256" key="11">
    <source>
        <dbReference type="ARBA" id="ARBA00023303"/>
    </source>
</evidence>
<gene>
    <name evidence="14" type="ORF">ACFOFO_13550</name>
</gene>
<evidence type="ECO:0000256" key="9">
    <source>
        <dbReference type="ARBA" id="ARBA00023065"/>
    </source>
</evidence>
<evidence type="ECO:0000256" key="12">
    <source>
        <dbReference type="ARBA" id="ARBA00034430"/>
    </source>
</evidence>
<evidence type="ECO:0000256" key="10">
    <source>
        <dbReference type="ARBA" id="ARBA00023136"/>
    </source>
</evidence>
<name>A0ABV7F4P4_9BURK</name>
<feature type="transmembrane region" description="Helical" evidence="13">
    <location>
        <begin position="58"/>
        <end position="76"/>
    </location>
</feature>
<proteinExistence type="inferred from homology"/>
<evidence type="ECO:0000256" key="7">
    <source>
        <dbReference type="ARBA" id="ARBA00022958"/>
    </source>
</evidence>
<comment type="similarity">
    <text evidence="2">Belongs to the TMEM175 family.</text>
</comment>
<evidence type="ECO:0000256" key="4">
    <source>
        <dbReference type="ARBA" id="ARBA00022538"/>
    </source>
</evidence>
<keyword evidence="15" id="KW-1185">Reference proteome</keyword>
<evidence type="ECO:0000256" key="3">
    <source>
        <dbReference type="ARBA" id="ARBA00022448"/>
    </source>
</evidence>
<evidence type="ECO:0000313" key="15">
    <source>
        <dbReference type="Proteomes" id="UP001595530"/>
    </source>
</evidence>
<comment type="catalytic activity">
    <reaction evidence="12">
        <text>K(+)(in) = K(+)(out)</text>
        <dbReference type="Rhea" id="RHEA:29463"/>
        <dbReference type="ChEBI" id="CHEBI:29103"/>
    </reaction>
</comment>
<protein>
    <submittedName>
        <fullName evidence="14">TMEM175 family protein</fullName>
    </submittedName>
</protein>
<keyword evidence="3" id="KW-0813">Transport</keyword>
<evidence type="ECO:0000256" key="2">
    <source>
        <dbReference type="ARBA" id="ARBA00006920"/>
    </source>
</evidence>
<evidence type="ECO:0000256" key="8">
    <source>
        <dbReference type="ARBA" id="ARBA00022989"/>
    </source>
</evidence>
<organism evidence="14 15">
    <name type="scientific">Undibacterium arcticum</name>
    <dbReference type="NCBI Taxonomy" id="1762892"/>
    <lineage>
        <taxon>Bacteria</taxon>
        <taxon>Pseudomonadati</taxon>
        <taxon>Pseudomonadota</taxon>
        <taxon>Betaproteobacteria</taxon>
        <taxon>Burkholderiales</taxon>
        <taxon>Oxalobacteraceae</taxon>
        <taxon>Undibacterium</taxon>
    </lineage>
</organism>
<reference evidence="15" key="1">
    <citation type="journal article" date="2019" name="Int. J. Syst. Evol. Microbiol.">
        <title>The Global Catalogue of Microorganisms (GCM) 10K type strain sequencing project: providing services to taxonomists for standard genome sequencing and annotation.</title>
        <authorList>
            <consortium name="The Broad Institute Genomics Platform"/>
            <consortium name="The Broad Institute Genome Sequencing Center for Infectious Disease"/>
            <person name="Wu L."/>
            <person name="Ma J."/>
        </authorList>
    </citation>
    <scope>NUCLEOTIDE SEQUENCE [LARGE SCALE GENOMIC DNA]</scope>
    <source>
        <strain evidence="15">KCTC 42986</strain>
    </source>
</reference>
<sequence>MRFFKRFAQGELRLTRIEAFSDAVFAIVVTLLVLELKVPSLHDHGSVSELGHQLLDLLPKFLSWLISFIIVCKFWLNHHHVLGLARHANYSLVWLNAIFLMFQSFVPFPTALLGEYPTNPLAVCMFGAVMAFNTLLFIAMHAYILRHLIKPELASSQDPHVIRKSFIGVVSYLIGASAAWFSVHAAFLFYMLTPLFFIVPPQPRRVD</sequence>
<evidence type="ECO:0000256" key="1">
    <source>
        <dbReference type="ARBA" id="ARBA00004141"/>
    </source>
</evidence>
<dbReference type="InterPro" id="IPR010617">
    <property type="entry name" value="TMEM175-like"/>
</dbReference>
<dbReference type="Proteomes" id="UP001595530">
    <property type="component" value="Unassembled WGS sequence"/>
</dbReference>
<evidence type="ECO:0000256" key="13">
    <source>
        <dbReference type="SAM" id="Phobius"/>
    </source>
</evidence>
<evidence type="ECO:0000313" key="14">
    <source>
        <dbReference type="EMBL" id="MFC3108970.1"/>
    </source>
</evidence>